<feature type="signal peptide" evidence="3">
    <location>
        <begin position="1"/>
        <end position="23"/>
    </location>
</feature>
<keyword evidence="3" id="KW-0732">Signal</keyword>
<evidence type="ECO:0000256" key="2">
    <source>
        <dbReference type="SAM" id="Phobius"/>
    </source>
</evidence>
<keyword evidence="2" id="KW-1133">Transmembrane helix</keyword>
<dbReference type="EMBL" id="RBIL01000001">
    <property type="protein sequence ID" value="RKQ92846.1"/>
    <property type="molecule type" value="Genomic_DNA"/>
</dbReference>
<proteinExistence type="predicted"/>
<dbReference type="OrthoDB" id="5245208at2"/>
<evidence type="ECO:0008006" key="6">
    <source>
        <dbReference type="Google" id="ProtNLM"/>
    </source>
</evidence>
<dbReference type="Proteomes" id="UP000278962">
    <property type="component" value="Unassembled WGS sequence"/>
</dbReference>
<feature type="compositionally biased region" description="Gly residues" evidence="1">
    <location>
        <begin position="82"/>
        <end position="108"/>
    </location>
</feature>
<evidence type="ECO:0000256" key="3">
    <source>
        <dbReference type="SAM" id="SignalP"/>
    </source>
</evidence>
<keyword evidence="2" id="KW-0812">Transmembrane</keyword>
<keyword evidence="2" id="KW-0472">Membrane</keyword>
<evidence type="ECO:0000313" key="5">
    <source>
        <dbReference type="Proteomes" id="UP000278962"/>
    </source>
</evidence>
<keyword evidence="5" id="KW-1185">Reference proteome</keyword>
<gene>
    <name evidence="4" type="ORF">C8N24_2702</name>
</gene>
<feature type="region of interest" description="Disordered" evidence="1">
    <location>
        <begin position="76"/>
        <end position="142"/>
    </location>
</feature>
<feature type="compositionally biased region" description="Low complexity" evidence="1">
    <location>
        <begin position="109"/>
        <end position="124"/>
    </location>
</feature>
<comment type="caution">
    <text evidence="4">The sequence shown here is derived from an EMBL/GenBank/DDBJ whole genome shotgun (WGS) entry which is preliminary data.</text>
</comment>
<sequence>MRRTILLALFAALLLVPTTTAHAQGREDILRDCADDGILQGTYSPSKLRDARNNIPAELEEYSDCRDVLSREISAKTSASNSGGGGGGGGAGGGTGGSTGGDSGGTGGSTTSAPSATATPSSAPKRTGKDVGVQVGPSTPEDWKAIDGAIEKGGEAVPINGRPISPAASVGRNGLPGTVVVVLALLTAAAIATTVPFVRRRVLTRAKPI</sequence>
<accession>A0A660LEW3</accession>
<reference evidence="4 5" key="1">
    <citation type="submission" date="2018-10" db="EMBL/GenBank/DDBJ databases">
        <title>Genomic Encyclopedia of Archaeal and Bacterial Type Strains, Phase II (KMG-II): from individual species to whole genera.</title>
        <authorList>
            <person name="Goeker M."/>
        </authorList>
    </citation>
    <scope>NUCLEOTIDE SEQUENCE [LARGE SCALE GENOMIC DNA]</scope>
    <source>
        <strain evidence="4 5">DSM 14954</strain>
    </source>
</reference>
<feature type="transmembrane region" description="Helical" evidence="2">
    <location>
        <begin position="175"/>
        <end position="198"/>
    </location>
</feature>
<organism evidence="4 5">
    <name type="scientific">Solirubrobacter pauli</name>
    <dbReference type="NCBI Taxonomy" id="166793"/>
    <lineage>
        <taxon>Bacteria</taxon>
        <taxon>Bacillati</taxon>
        <taxon>Actinomycetota</taxon>
        <taxon>Thermoleophilia</taxon>
        <taxon>Solirubrobacterales</taxon>
        <taxon>Solirubrobacteraceae</taxon>
        <taxon>Solirubrobacter</taxon>
    </lineage>
</organism>
<dbReference type="AlphaFoldDB" id="A0A660LEW3"/>
<feature type="chain" id="PRO_5025028282" description="Secreted protein" evidence="3">
    <location>
        <begin position="24"/>
        <end position="209"/>
    </location>
</feature>
<dbReference type="RefSeq" id="WP_147447769.1">
    <property type="nucleotide sequence ID" value="NZ_RBIL01000001.1"/>
</dbReference>
<protein>
    <recommendedName>
        <fullName evidence="6">Secreted protein</fullName>
    </recommendedName>
</protein>
<name>A0A660LEW3_9ACTN</name>
<evidence type="ECO:0000256" key="1">
    <source>
        <dbReference type="SAM" id="MobiDB-lite"/>
    </source>
</evidence>
<evidence type="ECO:0000313" key="4">
    <source>
        <dbReference type="EMBL" id="RKQ92846.1"/>
    </source>
</evidence>